<name>C3YPB2_BRAFL</name>
<keyword evidence="2" id="KW-0732">Signal</keyword>
<proteinExistence type="predicted"/>
<feature type="signal peptide" evidence="2">
    <location>
        <begin position="1"/>
        <end position="20"/>
    </location>
</feature>
<accession>C3YPB2</accession>
<feature type="region of interest" description="Disordered" evidence="1">
    <location>
        <begin position="135"/>
        <end position="160"/>
    </location>
</feature>
<feature type="region of interest" description="Disordered" evidence="1">
    <location>
        <begin position="74"/>
        <end position="109"/>
    </location>
</feature>
<sequence length="181" mass="19701">MRLLLLHACIAIVLVGNSDAWLWFKAEKRGTDPKSGDDKAETSRDAGDEPIVRSVHPFVNRPMQPPRLPYPAIPAMRHPASQPGHPIGPRAPVPNHPAKRPLQPKGPKISIPAEHLILPPAPKAPGKPAERLILSPVPHLPAGPPSPGKAPSPATKDKKKAPYRYLYCPEKCTEIEGNIYE</sequence>
<feature type="chain" id="PRO_5002935910" evidence="2">
    <location>
        <begin position="21"/>
        <end position="181"/>
    </location>
</feature>
<dbReference type="AlphaFoldDB" id="C3YPB2"/>
<evidence type="ECO:0000256" key="1">
    <source>
        <dbReference type="SAM" id="MobiDB-lite"/>
    </source>
</evidence>
<organism>
    <name type="scientific">Branchiostoma floridae</name>
    <name type="common">Florida lancelet</name>
    <name type="synonym">Amphioxus</name>
    <dbReference type="NCBI Taxonomy" id="7739"/>
    <lineage>
        <taxon>Eukaryota</taxon>
        <taxon>Metazoa</taxon>
        <taxon>Chordata</taxon>
        <taxon>Cephalochordata</taxon>
        <taxon>Leptocardii</taxon>
        <taxon>Amphioxiformes</taxon>
        <taxon>Branchiostomatidae</taxon>
        <taxon>Branchiostoma</taxon>
    </lineage>
</organism>
<dbReference type="InParanoid" id="C3YPB2"/>
<feature type="compositionally biased region" description="Pro residues" evidence="1">
    <location>
        <begin position="138"/>
        <end position="150"/>
    </location>
</feature>
<reference evidence="3" key="1">
    <citation type="journal article" date="2008" name="Nature">
        <title>The amphioxus genome and the evolution of the chordate karyotype.</title>
        <authorList>
            <consortium name="US DOE Joint Genome Institute (JGI-PGF)"/>
            <person name="Putnam N.H."/>
            <person name="Butts T."/>
            <person name="Ferrier D.E.K."/>
            <person name="Furlong R.F."/>
            <person name="Hellsten U."/>
            <person name="Kawashima T."/>
            <person name="Robinson-Rechavi M."/>
            <person name="Shoguchi E."/>
            <person name="Terry A."/>
            <person name="Yu J.-K."/>
            <person name="Benito-Gutierrez E.L."/>
            <person name="Dubchak I."/>
            <person name="Garcia-Fernandez J."/>
            <person name="Gibson-Brown J.J."/>
            <person name="Grigoriev I.V."/>
            <person name="Horton A.C."/>
            <person name="de Jong P.J."/>
            <person name="Jurka J."/>
            <person name="Kapitonov V.V."/>
            <person name="Kohara Y."/>
            <person name="Kuroki Y."/>
            <person name="Lindquist E."/>
            <person name="Lucas S."/>
            <person name="Osoegawa K."/>
            <person name="Pennacchio L.A."/>
            <person name="Salamov A.A."/>
            <person name="Satou Y."/>
            <person name="Sauka-Spengler T."/>
            <person name="Schmutz J."/>
            <person name="Shin-I T."/>
            <person name="Toyoda A."/>
            <person name="Bronner-Fraser M."/>
            <person name="Fujiyama A."/>
            <person name="Holland L.Z."/>
            <person name="Holland P.W.H."/>
            <person name="Satoh N."/>
            <person name="Rokhsar D.S."/>
        </authorList>
    </citation>
    <scope>NUCLEOTIDE SEQUENCE [LARGE SCALE GENOMIC DNA]</scope>
    <source>
        <strain evidence="3">S238N-H82</strain>
        <tissue evidence="3">Testes</tissue>
    </source>
</reference>
<gene>
    <name evidence="3" type="ORF">BRAFLDRAFT_94561</name>
</gene>
<dbReference type="EMBL" id="GG666538">
    <property type="protein sequence ID" value="EEN57696.1"/>
    <property type="molecule type" value="Genomic_DNA"/>
</dbReference>
<protein>
    <submittedName>
        <fullName evidence="3">Uncharacterized protein</fullName>
    </submittedName>
</protein>
<evidence type="ECO:0000313" key="3">
    <source>
        <dbReference type="EMBL" id="EEN57696.1"/>
    </source>
</evidence>
<feature type="region of interest" description="Disordered" evidence="1">
    <location>
        <begin position="29"/>
        <end position="51"/>
    </location>
</feature>
<evidence type="ECO:0000256" key="2">
    <source>
        <dbReference type="SAM" id="SignalP"/>
    </source>
</evidence>